<comment type="caution">
    <text evidence="5">The sequence shown here is derived from an EMBL/GenBank/DDBJ whole genome shotgun (WGS) entry which is preliminary data.</text>
</comment>
<evidence type="ECO:0000256" key="2">
    <source>
        <dbReference type="ARBA" id="ARBA00023000"/>
    </source>
</evidence>
<organism evidence="5 6">
    <name type="scientific">Candidatus Korarchaeum cryptofilum</name>
    <dbReference type="NCBI Taxonomy" id="498846"/>
    <lineage>
        <taxon>Archaea</taxon>
        <taxon>Thermoproteota</taxon>
        <taxon>Candidatus Korarchaeia</taxon>
        <taxon>Candidatus Korarchaeales</taxon>
        <taxon>Candidatus Korarchaeaceae</taxon>
        <taxon>Candidatus Korarchaeum</taxon>
    </lineage>
</organism>
<dbReference type="Pfam" id="PF14890">
    <property type="entry name" value="Intein_splicing"/>
    <property type="match status" value="1"/>
</dbReference>
<dbReference type="Proteomes" id="UP000278149">
    <property type="component" value="Unassembled WGS sequence"/>
</dbReference>
<dbReference type="CDD" id="cd00081">
    <property type="entry name" value="Hint"/>
    <property type="match status" value="2"/>
</dbReference>
<keyword evidence="1" id="KW-0068">Autocatalytic cleavage</keyword>
<dbReference type="SMART" id="SM00306">
    <property type="entry name" value="HintN"/>
    <property type="match status" value="1"/>
</dbReference>
<gene>
    <name evidence="5" type="ORF">D9Q81_05330</name>
</gene>
<dbReference type="PANTHER" id="PTHR42957:SF1">
    <property type="entry name" value="HELICASE MJ1565-RELATED"/>
    <property type="match status" value="1"/>
</dbReference>
<dbReference type="InterPro" id="IPR003586">
    <property type="entry name" value="Hint_dom_C"/>
</dbReference>
<dbReference type="Gene3D" id="2.170.16.10">
    <property type="entry name" value="Hedgehog/Intein (Hint) domain"/>
    <property type="match status" value="2"/>
</dbReference>
<accession>A0A429G4H4</accession>
<dbReference type="PROSITE" id="PS50818">
    <property type="entry name" value="INTEIN_C_TER"/>
    <property type="match status" value="1"/>
</dbReference>
<evidence type="ECO:0000256" key="1">
    <source>
        <dbReference type="ARBA" id="ARBA00022813"/>
    </source>
</evidence>
<keyword evidence="2" id="KW-0651">Protein splicing</keyword>
<dbReference type="NCBIfam" id="TIGR01443">
    <property type="entry name" value="intein_Cterm"/>
    <property type="match status" value="1"/>
</dbReference>
<dbReference type="InterPro" id="IPR006142">
    <property type="entry name" value="INTEIN"/>
</dbReference>
<dbReference type="InterPro" id="IPR030934">
    <property type="entry name" value="Intein_C"/>
</dbReference>
<dbReference type="PANTHER" id="PTHR42957">
    <property type="entry name" value="HELICASE MJ1565-RELATED"/>
    <property type="match status" value="1"/>
</dbReference>
<dbReference type="EMBL" id="RCOR01000025">
    <property type="protein sequence ID" value="RSN68741.1"/>
    <property type="molecule type" value="Genomic_DNA"/>
</dbReference>
<dbReference type="NCBIfam" id="TIGR01445">
    <property type="entry name" value="intein_Nterm"/>
    <property type="match status" value="1"/>
</dbReference>
<protein>
    <submittedName>
        <fullName evidence="5">Uncharacterized protein</fullName>
    </submittedName>
</protein>
<dbReference type="InterPro" id="IPR008571">
    <property type="entry name" value="HerA-like"/>
</dbReference>
<feature type="domain" description="Hint" evidence="4">
    <location>
        <begin position="159"/>
        <end position="283"/>
    </location>
</feature>
<dbReference type="InterPro" id="IPR003587">
    <property type="entry name" value="Hint_dom_N"/>
</dbReference>
<dbReference type="PROSITE" id="PS50817">
    <property type="entry name" value="INTEIN_N_TER"/>
    <property type="match status" value="1"/>
</dbReference>
<evidence type="ECO:0000313" key="5">
    <source>
        <dbReference type="EMBL" id="RSN68741.1"/>
    </source>
</evidence>
<name>A0A429G4H4_9CREN</name>
<sequence>MISRSTPKKILFVVLKNAKVSLGDFYVIDHPWEGVPVFIRVRDIQTINEEVDLGKAGLLASSSGLISDYSSDLEYMIAECEVLGYRSESGIRGLEAPPSTLSPVMRPDPRELSSFLTPRFSQGLPLTIGRIKGTRVPFSIDIAAIARGHMFVTGMTRSGKSVTGDTIIIIYDSLRRRYFIGPVERFFDSLLPREAPDEVLLDLRELGYETLSLWPDFIPRWSKVAGIYRHKLDKDIYEIETSTGRKVRVTEDHSLLVSDGTNLLKVTPKKLAGMSESYLIVPRGASLRPAGYQAHLDRLLGISLASGVALKDGVLIMDPDIAEVKLACLEAGVDFITLKNRGIFVRSPELAKIVSSGLSSLLNLPEEVEELGVRFYPLARALRELLLRTAIHEKGNLSLLMLEEQRALILSTILSILGVSTVKFCPKGFLVDSISFRMLMDRLENWKKLGMDGGTLLKEVRKVEGLIYRASVNLERVVSVRKVYTNAKYVYDLDVPDTQSFLANGAFVHNSSFVSSLIAKSSDLKPRPRFLILDRRGEYERLSSKGGAIYDYSAFLPRSMSPGALAKRLGYKPGTLSHQLLLLALRDADGDASEALRKLRQVAREMRVRPSLVGEIESRLKREIPKLGNGKELSIVDEVRKNPIVIVDLSSDRRYEDQFLAIRNIVEELSNYAVSRRREGDFALIVVVEEAQYVIPERGFSIVGDPYDSGVAQSLIEAISQAGGYNLGFVIVTQRPAYVSKSVISQANTVVAFRLRNGNDQEAISKYTEVEEVSSYLPTLSDHEALIWGMGSCVPFPVQVEVEVVALPSKSSSSPERAWEKML</sequence>
<evidence type="ECO:0000313" key="6">
    <source>
        <dbReference type="Proteomes" id="UP000278149"/>
    </source>
</evidence>
<dbReference type="InterPro" id="IPR006141">
    <property type="entry name" value="Intein_N"/>
</dbReference>
<dbReference type="Gene3D" id="3.40.50.300">
    <property type="entry name" value="P-loop containing nucleotide triphosphate hydrolases"/>
    <property type="match status" value="1"/>
</dbReference>
<proteinExistence type="predicted"/>
<evidence type="ECO:0000259" key="3">
    <source>
        <dbReference type="SMART" id="SM00305"/>
    </source>
</evidence>
<dbReference type="AlphaFoldDB" id="A0A429G4H4"/>
<dbReference type="InterPro" id="IPR027417">
    <property type="entry name" value="P-loop_NTPase"/>
</dbReference>
<dbReference type="SMART" id="SM00305">
    <property type="entry name" value="HintC"/>
    <property type="match status" value="1"/>
</dbReference>
<dbReference type="SUPFAM" id="SSF51294">
    <property type="entry name" value="Hedgehog/intein (Hint) domain"/>
    <property type="match status" value="1"/>
</dbReference>
<reference evidence="5 6" key="1">
    <citation type="submission" date="2018-10" db="EMBL/GenBank/DDBJ databases">
        <title>Co-occurring genomic capacity for anaerobic methane metabolism and dissimilatory sulfite reduction discovered in the Korarchaeota.</title>
        <authorList>
            <person name="Mckay L.J."/>
            <person name="Dlakic M."/>
            <person name="Fields M.W."/>
            <person name="Delmont T.O."/>
            <person name="Eren A.M."/>
            <person name="Jay Z.J."/>
            <person name="Klingelsmith K.B."/>
            <person name="Rusch D.B."/>
            <person name="Inskeep W.P."/>
        </authorList>
    </citation>
    <scope>NUCLEOTIDE SEQUENCE [LARGE SCALE GENOMIC DNA]</scope>
    <source>
        <strain evidence="5 6">WS</strain>
    </source>
</reference>
<dbReference type="PRINTS" id="PR00379">
    <property type="entry name" value="INTEIN"/>
</dbReference>
<feature type="domain" description="Hint" evidence="3">
    <location>
        <begin position="469"/>
        <end position="516"/>
    </location>
</feature>
<dbReference type="SUPFAM" id="SSF52540">
    <property type="entry name" value="P-loop containing nucleoside triphosphate hydrolases"/>
    <property type="match status" value="1"/>
</dbReference>
<dbReference type="InterPro" id="IPR036844">
    <property type="entry name" value="Hint_dom_sf"/>
</dbReference>
<evidence type="ECO:0000259" key="4">
    <source>
        <dbReference type="SMART" id="SM00306"/>
    </source>
</evidence>
<dbReference type="GO" id="GO:0016539">
    <property type="term" value="P:intein-mediated protein splicing"/>
    <property type="evidence" value="ECO:0007669"/>
    <property type="project" value="InterPro"/>
</dbReference>